<accession>A0A7X0IGW5</accession>
<dbReference type="PRINTS" id="PR00050">
    <property type="entry name" value="COLDSHOCK"/>
</dbReference>
<dbReference type="SUPFAM" id="SSF50249">
    <property type="entry name" value="Nucleic acid-binding proteins"/>
    <property type="match status" value="1"/>
</dbReference>
<evidence type="ECO:0000313" key="3">
    <source>
        <dbReference type="Proteomes" id="UP000555564"/>
    </source>
</evidence>
<protein>
    <submittedName>
        <fullName evidence="2">Cold shock CspA family protein</fullName>
    </submittedName>
</protein>
<dbReference type="InterPro" id="IPR012340">
    <property type="entry name" value="NA-bd_OB-fold"/>
</dbReference>
<evidence type="ECO:0000259" key="1">
    <source>
        <dbReference type="PROSITE" id="PS51857"/>
    </source>
</evidence>
<keyword evidence="3" id="KW-1185">Reference proteome</keyword>
<dbReference type="InterPro" id="IPR002059">
    <property type="entry name" value="CSP_DNA-bd"/>
</dbReference>
<dbReference type="Proteomes" id="UP000555564">
    <property type="component" value="Unassembled WGS sequence"/>
</dbReference>
<dbReference type="PROSITE" id="PS51857">
    <property type="entry name" value="CSD_2"/>
    <property type="match status" value="1"/>
</dbReference>
<dbReference type="EMBL" id="JACHIU010000001">
    <property type="protein sequence ID" value="MBB6473743.1"/>
    <property type="molecule type" value="Genomic_DNA"/>
</dbReference>
<organism evidence="2 3">
    <name type="scientific">Sphaerisporangium rubeum</name>
    <dbReference type="NCBI Taxonomy" id="321317"/>
    <lineage>
        <taxon>Bacteria</taxon>
        <taxon>Bacillati</taxon>
        <taxon>Actinomycetota</taxon>
        <taxon>Actinomycetes</taxon>
        <taxon>Streptosporangiales</taxon>
        <taxon>Streptosporangiaceae</taxon>
        <taxon>Sphaerisporangium</taxon>
    </lineage>
</organism>
<dbReference type="InterPro" id="IPR011129">
    <property type="entry name" value="CSD"/>
</dbReference>
<dbReference type="PANTHER" id="PTHR11544">
    <property type="entry name" value="COLD SHOCK DOMAIN CONTAINING PROTEINS"/>
    <property type="match status" value="1"/>
</dbReference>
<dbReference type="AlphaFoldDB" id="A0A7X0IGW5"/>
<evidence type="ECO:0000313" key="2">
    <source>
        <dbReference type="EMBL" id="MBB6473743.1"/>
    </source>
</evidence>
<comment type="caution">
    <text evidence="2">The sequence shown here is derived from an EMBL/GenBank/DDBJ whole genome shotgun (WGS) entry which is preliminary data.</text>
</comment>
<reference evidence="2 3" key="1">
    <citation type="submission" date="2020-08" db="EMBL/GenBank/DDBJ databases">
        <title>Sequencing the genomes of 1000 actinobacteria strains.</title>
        <authorList>
            <person name="Klenk H.-P."/>
        </authorList>
    </citation>
    <scope>NUCLEOTIDE SEQUENCE [LARGE SCALE GENOMIC DNA]</scope>
    <source>
        <strain evidence="2 3">DSM 44936</strain>
    </source>
</reference>
<dbReference type="CDD" id="cd04458">
    <property type="entry name" value="CSP_CDS"/>
    <property type="match status" value="1"/>
</dbReference>
<sequence length="153" mass="16451">MVTGRVISFDEFRGYGFIAPDTGGEDVFMHVNDLNGDKRLITVDSRVEFMLENGGKGPKASRVRLLERPGGGTVPHVPPVSQVSPMPPVPALPRDTDRPAGDPGFCDVLSVRELSHEVTEAILAAVPSMTAEQIVRVRTAVVELAHGHGWTEG</sequence>
<proteinExistence type="predicted"/>
<dbReference type="Gene3D" id="2.40.50.140">
    <property type="entry name" value="Nucleic acid-binding proteins"/>
    <property type="match status" value="1"/>
</dbReference>
<feature type="domain" description="CSD" evidence="1">
    <location>
        <begin position="1"/>
        <end position="65"/>
    </location>
</feature>
<dbReference type="GO" id="GO:0003676">
    <property type="term" value="F:nucleic acid binding"/>
    <property type="evidence" value="ECO:0007669"/>
    <property type="project" value="InterPro"/>
</dbReference>
<name>A0A7X0IGW5_9ACTN</name>
<dbReference type="RefSeq" id="WP_184981716.1">
    <property type="nucleotide sequence ID" value="NZ_BAAALO010000045.1"/>
</dbReference>
<dbReference type="Pfam" id="PF00313">
    <property type="entry name" value="CSD"/>
    <property type="match status" value="1"/>
</dbReference>
<dbReference type="InterPro" id="IPR050181">
    <property type="entry name" value="Cold_shock_domain"/>
</dbReference>
<dbReference type="SMART" id="SM00357">
    <property type="entry name" value="CSP"/>
    <property type="match status" value="1"/>
</dbReference>
<gene>
    <name evidence="2" type="ORF">BJ992_003174</name>
</gene>